<evidence type="ECO:0000256" key="1">
    <source>
        <dbReference type="SAM" id="Coils"/>
    </source>
</evidence>
<sequence>LLQHQQLLAAQKFQELAQAQRNLVQQQQNAAQVTAQQALPAGITPAYLQQALGQVQGLLPGASASVPAFGATAPVTRLAMCCFIRVVLVLIYFVPHFLLLSNSVMCFPSCQHRALTFA</sequence>
<dbReference type="AlphaFoldDB" id="A0A0N4W0C0"/>
<dbReference type="WBParaSite" id="HPLM_0000299601-mRNA-1">
    <property type="protein sequence ID" value="HPLM_0000299601-mRNA-1"/>
    <property type="gene ID" value="HPLM_0000299601"/>
</dbReference>
<feature type="transmembrane region" description="Helical" evidence="2">
    <location>
        <begin position="78"/>
        <end position="99"/>
    </location>
</feature>
<organism evidence="3">
    <name type="scientific">Haemonchus placei</name>
    <name type="common">Barber's pole worm</name>
    <dbReference type="NCBI Taxonomy" id="6290"/>
    <lineage>
        <taxon>Eukaryota</taxon>
        <taxon>Metazoa</taxon>
        <taxon>Ecdysozoa</taxon>
        <taxon>Nematoda</taxon>
        <taxon>Chromadorea</taxon>
        <taxon>Rhabditida</taxon>
        <taxon>Rhabditina</taxon>
        <taxon>Rhabditomorpha</taxon>
        <taxon>Strongyloidea</taxon>
        <taxon>Trichostrongylidae</taxon>
        <taxon>Haemonchus</taxon>
    </lineage>
</organism>
<reference evidence="3" key="1">
    <citation type="submission" date="2017-02" db="UniProtKB">
        <authorList>
            <consortium name="WormBaseParasite"/>
        </authorList>
    </citation>
    <scope>IDENTIFICATION</scope>
</reference>
<protein>
    <submittedName>
        <fullName evidence="3">MITF_TFEB_C_3_N domain-containing protein</fullName>
    </submittedName>
</protein>
<evidence type="ECO:0000256" key="2">
    <source>
        <dbReference type="SAM" id="Phobius"/>
    </source>
</evidence>
<accession>A0A0N4W0C0</accession>
<evidence type="ECO:0000313" key="3">
    <source>
        <dbReference type="WBParaSite" id="HPLM_0000299601-mRNA-1"/>
    </source>
</evidence>
<name>A0A0N4W0C0_HAEPC</name>
<proteinExistence type="predicted"/>
<keyword evidence="2" id="KW-1133">Transmembrane helix</keyword>
<keyword evidence="2" id="KW-0472">Membrane</keyword>
<keyword evidence="2" id="KW-0812">Transmembrane</keyword>
<feature type="coiled-coil region" evidence="1">
    <location>
        <begin position="9"/>
        <end position="36"/>
    </location>
</feature>
<keyword evidence="1" id="KW-0175">Coiled coil</keyword>